<keyword evidence="8 12" id="KW-0472">Membrane</keyword>
<dbReference type="InterPro" id="IPR022813">
    <property type="entry name" value="SecD/SecF_arch_bac"/>
</dbReference>
<dbReference type="GO" id="GO:0005886">
    <property type="term" value="C:plasma membrane"/>
    <property type="evidence" value="ECO:0007669"/>
    <property type="project" value="UniProtKB-SubCell"/>
</dbReference>
<dbReference type="InterPro" id="IPR055344">
    <property type="entry name" value="SecD_SecF_C_bact"/>
</dbReference>
<keyword evidence="3 12" id="KW-1003">Cell membrane</keyword>
<feature type="transmembrane region" description="Helical" evidence="12">
    <location>
        <begin position="194"/>
        <end position="215"/>
    </location>
</feature>
<comment type="similarity">
    <text evidence="12">Belongs to the SecD/SecF family. SecF subfamily.</text>
</comment>
<evidence type="ECO:0000256" key="12">
    <source>
        <dbReference type="HAMAP-Rule" id="MF_01464"/>
    </source>
</evidence>
<dbReference type="Proteomes" id="UP000777784">
    <property type="component" value="Unassembled WGS sequence"/>
</dbReference>
<evidence type="ECO:0000256" key="4">
    <source>
        <dbReference type="ARBA" id="ARBA00022692"/>
    </source>
</evidence>
<dbReference type="NCBIfam" id="TIGR00966">
    <property type="entry name" value="transloc_SecF"/>
    <property type="match status" value="1"/>
</dbReference>
<dbReference type="AlphaFoldDB" id="A0A948RW61"/>
<feature type="transmembrane region" description="Helical" evidence="12">
    <location>
        <begin position="20"/>
        <end position="40"/>
    </location>
</feature>
<comment type="subunit">
    <text evidence="12">Forms a complex with SecD. Part of the essential Sec protein translocation apparatus which comprises SecA, SecYEG and auxiliary proteins SecDF. Other proteins may also be involved.</text>
</comment>
<dbReference type="InterPro" id="IPR022646">
    <property type="entry name" value="SecD/SecF_CS"/>
</dbReference>
<organism evidence="14 15">
    <name type="scientific">Eiseniibacteriota bacterium</name>
    <dbReference type="NCBI Taxonomy" id="2212470"/>
    <lineage>
        <taxon>Bacteria</taxon>
        <taxon>Candidatus Eiseniibacteriota</taxon>
    </lineage>
</organism>
<sequence length="321" mass="35264">MFQLISQTDYKFMRIRRQAFIFSGVLILASFLGWLIQGGFNLGIDFSGGLMIEYLFNQKLPLDEVRNTVTGIGFQGAEITDIQGNPKNLMIRVPMQGSRSANDMSPSAQILAALQEKYPGLEGDLYLEESVGPKIGSELRGKATMAVLISLLGILIYIAIRFELKFAFAAVLALFHDVLITLGVFAILQREITLPVIAALLTIGGYSVNDTIIVFDRIREQLKIRRRVPFEDILDLSINQTLSRTIITASTTLFTVLALFILGGQVIHDFALAMLLGITIGTYSSIFVASSTVLVIQNLFNRARPSATGRIKTEASPAPSQ</sequence>
<comment type="caution">
    <text evidence="14">The sequence shown here is derived from an EMBL/GenBank/DDBJ whole genome shotgun (WGS) entry which is preliminary data.</text>
</comment>
<dbReference type="InterPro" id="IPR022645">
    <property type="entry name" value="SecD/SecF_bac"/>
</dbReference>
<evidence type="ECO:0000256" key="9">
    <source>
        <dbReference type="ARBA" id="ARBA00059018"/>
    </source>
</evidence>
<feature type="transmembrane region" description="Helical" evidence="12">
    <location>
        <begin position="167"/>
        <end position="188"/>
    </location>
</feature>
<evidence type="ECO:0000313" key="15">
    <source>
        <dbReference type="Proteomes" id="UP000777784"/>
    </source>
</evidence>
<dbReference type="PANTHER" id="PTHR30081:SF8">
    <property type="entry name" value="PROTEIN TRANSLOCASE SUBUNIT SECF"/>
    <property type="match status" value="1"/>
</dbReference>
<evidence type="ECO:0000256" key="7">
    <source>
        <dbReference type="ARBA" id="ARBA00023010"/>
    </source>
</evidence>
<dbReference type="GO" id="GO:0043952">
    <property type="term" value="P:protein transport by the Sec complex"/>
    <property type="evidence" value="ECO:0007669"/>
    <property type="project" value="UniProtKB-UniRule"/>
</dbReference>
<feature type="transmembrane region" description="Helical" evidence="12">
    <location>
        <begin position="273"/>
        <end position="296"/>
    </location>
</feature>
<keyword evidence="6 12" id="KW-1133">Transmembrane helix</keyword>
<evidence type="ECO:0000259" key="13">
    <source>
        <dbReference type="Pfam" id="PF02355"/>
    </source>
</evidence>
<comment type="similarity">
    <text evidence="11">In the N-terminal section; belongs to the SecD/SecF family. SecD subfamily.</text>
</comment>
<name>A0A948RW61_UNCEI</name>
<evidence type="ECO:0000256" key="11">
    <source>
        <dbReference type="ARBA" id="ARBA00061053"/>
    </source>
</evidence>
<dbReference type="GO" id="GO:0065002">
    <property type="term" value="P:intracellular protein transmembrane transport"/>
    <property type="evidence" value="ECO:0007669"/>
    <property type="project" value="UniProtKB-UniRule"/>
</dbReference>
<dbReference type="GO" id="GO:0015450">
    <property type="term" value="F:protein-transporting ATPase activity"/>
    <property type="evidence" value="ECO:0007669"/>
    <property type="project" value="InterPro"/>
</dbReference>
<dbReference type="Gene3D" id="1.20.1640.10">
    <property type="entry name" value="Multidrug efflux transporter AcrB transmembrane domain"/>
    <property type="match status" value="1"/>
</dbReference>
<dbReference type="HAMAP" id="MF_01464_B">
    <property type="entry name" value="SecF_B"/>
    <property type="match status" value="1"/>
</dbReference>
<dbReference type="GO" id="GO:0006605">
    <property type="term" value="P:protein targeting"/>
    <property type="evidence" value="ECO:0007669"/>
    <property type="project" value="UniProtKB-UniRule"/>
</dbReference>
<evidence type="ECO:0000256" key="3">
    <source>
        <dbReference type="ARBA" id="ARBA00022475"/>
    </source>
</evidence>
<keyword evidence="7 12" id="KW-0811">Translocation</keyword>
<feature type="domain" description="Protein export membrane protein SecD/SecF C-terminal" evidence="13">
    <location>
        <begin position="128"/>
        <end position="297"/>
    </location>
</feature>
<dbReference type="EMBL" id="JAHJDP010000004">
    <property type="protein sequence ID" value="MBU2689374.1"/>
    <property type="molecule type" value="Genomic_DNA"/>
</dbReference>
<evidence type="ECO:0000256" key="8">
    <source>
        <dbReference type="ARBA" id="ARBA00023136"/>
    </source>
</evidence>
<evidence type="ECO:0000313" key="14">
    <source>
        <dbReference type="EMBL" id="MBU2689374.1"/>
    </source>
</evidence>
<keyword evidence="4 12" id="KW-0812">Transmembrane</keyword>
<keyword evidence="5 12" id="KW-0653">Protein transport</keyword>
<comment type="similarity">
    <text evidence="10">In the C-terminal section; belongs to the SecD/SecF family. SecF subfamily.</text>
</comment>
<dbReference type="FunFam" id="1.20.1640.10:FF:000024">
    <property type="entry name" value="Multifunctional fusion protein"/>
    <property type="match status" value="1"/>
</dbReference>
<reference evidence="14" key="1">
    <citation type="submission" date="2021-05" db="EMBL/GenBank/DDBJ databases">
        <title>Energy efficiency and biological interactions define the core microbiome of deep oligotrophic groundwater.</title>
        <authorList>
            <person name="Mehrshad M."/>
            <person name="Lopez-Fernandez M."/>
            <person name="Bell E."/>
            <person name="Bernier-Latmani R."/>
            <person name="Bertilsson S."/>
            <person name="Dopson M."/>
        </authorList>
    </citation>
    <scope>NUCLEOTIDE SEQUENCE</scope>
    <source>
        <strain evidence="14">Modern_marine.mb.64</strain>
    </source>
</reference>
<comment type="subcellular location">
    <subcellularLocation>
        <location evidence="1 12">Cell membrane</location>
        <topology evidence="1 12">Multi-pass membrane protein</topology>
    </subcellularLocation>
</comment>
<dbReference type="NCBIfam" id="TIGR00916">
    <property type="entry name" value="2A0604s01"/>
    <property type="match status" value="1"/>
</dbReference>
<dbReference type="Pfam" id="PF02355">
    <property type="entry name" value="SecD_SecF_C"/>
    <property type="match status" value="1"/>
</dbReference>
<accession>A0A948RW61</accession>
<gene>
    <name evidence="12 14" type="primary">secF</name>
    <name evidence="14" type="ORF">KJ970_00475</name>
</gene>
<protein>
    <recommendedName>
        <fullName evidence="12">Protein-export membrane protein SecF</fullName>
    </recommendedName>
</protein>
<comment type="function">
    <text evidence="9 12">Part of the Sec protein translocase complex. Interacts with the SecYEG preprotein conducting channel. SecDF uses the proton motive force (PMF) to complete protein translocation after the ATP-dependent function of SecA.</text>
</comment>
<dbReference type="PRINTS" id="PR01755">
    <property type="entry name" value="SECFTRNLCASE"/>
</dbReference>
<feature type="transmembrane region" description="Helical" evidence="12">
    <location>
        <begin position="143"/>
        <end position="160"/>
    </location>
</feature>
<feature type="transmembrane region" description="Helical" evidence="12">
    <location>
        <begin position="246"/>
        <end position="267"/>
    </location>
</feature>
<dbReference type="InterPro" id="IPR005665">
    <property type="entry name" value="SecF_bac"/>
</dbReference>
<dbReference type="Pfam" id="PF07549">
    <property type="entry name" value="Sec_GG"/>
    <property type="match status" value="1"/>
</dbReference>
<proteinExistence type="inferred from homology"/>
<dbReference type="SUPFAM" id="SSF82866">
    <property type="entry name" value="Multidrug efflux transporter AcrB transmembrane domain"/>
    <property type="match status" value="1"/>
</dbReference>
<evidence type="ECO:0000256" key="10">
    <source>
        <dbReference type="ARBA" id="ARBA00060856"/>
    </source>
</evidence>
<dbReference type="PANTHER" id="PTHR30081">
    <property type="entry name" value="PROTEIN-EXPORT MEMBRANE PROTEIN SEC"/>
    <property type="match status" value="1"/>
</dbReference>
<evidence type="ECO:0000256" key="5">
    <source>
        <dbReference type="ARBA" id="ARBA00022927"/>
    </source>
</evidence>
<evidence type="ECO:0000256" key="6">
    <source>
        <dbReference type="ARBA" id="ARBA00022989"/>
    </source>
</evidence>
<keyword evidence="2 12" id="KW-0813">Transport</keyword>
<evidence type="ECO:0000256" key="1">
    <source>
        <dbReference type="ARBA" id="ARBA00004651"/>
    </source>
</evidence>
<dbReference type="InterPro" id="IPR048634">
    <property type="entry name" value="SecD_SecF_C"/>
</dbReference>
<evidence type="ECO:0000256" key="2">
    <source>
        <dbReference type="ARBA" id="ARBA00022448"/>
    </source>
</evidence>